<evidence type="ECO:0000313" key="6">
    <source>
        <dbReference type="EMBL" id="EHJ48613.1"/>
    </source>
</evidence>
<keyword evidence="7" id="KW-1185">Reference proteome</keyword>
<evidence type="ECO:0000256" key="1">
    <source>
        <dbReference type="ARBA" id="ARBA00023015"/>
    </source>
</evidence>
<dbReference type="HOGENOM" id="CLU_069356_12_2_7"/>
<dbReference type="STRING" id="694327.DFW101_2609"/>
<organism evidence="6 7">
    <name type="scientific">Solidesulfovibrio carbinoliphilus subsp. oakridgensis</name>
    <dbReference type="NCBI Taxonomy" id="694327"/>
    <lineage>
        <taxon>Bacteria</taxon>
        <taxon>Pseudomonadati</taxon>
        <taxon>Thermodesulfobacteriota</taxon>
        <taxon>Desulfovibrionia</taxon>
        <taxon>Desulfovibrionales</taxon>
        <taxon>Desulfovibrionaceae</taxon>
        <taxon>Solidesulfovibrio</taxon>
    </lineage>
</organism>
<dbReference type="PANTHER" id="PTHR30055:SF234">
    <property type="entry name" value="HTH-TYPE TRANSCRIPTIONAL REGULATOR BETI"/>
    <property type="match status" value="1"/>
</dbReference>
<sequence>MEAKINAIVAAASRLFAANGFDATSVHDIAAQAGVAAGTIIYHFKSKKNLLFIIARQALSGLLRALGREAAAAAEPWTALQAMARAFFRHVRDNRDAFGVLFRDDPFLRFDLDRHPMADLAMLERRCAELIGLELERGFSSGVFHEVPVAETTRVIRGLWLGCAQTLVRDPSLADPTAEVVAFMAGRLLAGRGGCPEG</sequence>
<dbReference type="GO" id="GO:0000976">
    <property type="term" value="F:transcription cis-regulatory region binding"/>
    <property type="evidence" value="ECO:0007669"/>
    <property type="project" value="TreeGrafter"/>
</dbReference>
<dbReference type="SUPFAM" id="SSF48498">
    <property type="entry name" value="Tetracyclin repressor-like, C-terminal domain"/>
    <property type="match status" value="1"/>
</dbReference>
<keyword evidence="1" id="KW-0805">Transcription regulation</keyword>
<dbReference type="PANTHER" id="PTHR30055">
    <property type="entry name" value="HTH-TYPE TRANSCRIPTIONAL REGULATOR RUTR"/>
    <property type="match status" value="1"/>
</dbReference>
<dbReference type="eggNOG" id="COG1309">
    <property type="taxonomic scope" value="Bacteria"/>
</dbReference>
<dbReference type="EMBL" id="CM001368">
    <property type="protein sequence ID" value="EHJ48613.1"/>
    <property type="molecule type" value="Genomic_DNA"/>
</dbReference>
<evidence type="ECO:0000256" key="4">
    <source>
        <dbReference type="PROSITE-ProRule" id="PRU00335"/>
    </source>
</evidence>
<dbReference type="InterPro" id="IPR001647">
    <property type="entry name" value="HTH_TetR"/>
</dbReference>
<evidence type="ECO:0000256" key="2">
    <source>
        <dbReference type="ARBA" id="ARBA00023125"/>
    </source>
</evidence>
<dbReference type="GO" id="GO:0003700">
    <property type="term" value="F:DNA-binding transcription factor activity"/>
    <property type="evidence" value="ECO:0007669"/>
    <property type="project" value="TreeGrafter"/>
</dbReference>
<evidence type="ECO:0000256" key="3">
    <source>
        <dbReference type="ARBA" id="ARBA00023163"/>
    </source>
</evidence>
<feature type="domain" description="HTH tetR-type" evidence="5">
    <location>
        <begin position="2"/>
        <end position="62"/>
    </location>
</feature>
<dbReference type="InterPro" id="IPR050109">
    <property type="entry name" value="HTH-type_TetR-like_transc_reg"/>
</dbReference>
<dbReference type="OrthoDB" id="5394806at2"/>
<keyword evidence="3" id="KW-0804">Transcription</keyword>
<dbReference type="RefSeq" id="WP_009181983.1">
    <property type="nucleotide sequence ID" value="NZ_CM001368.1"/>
</dbReference>
<evidence type="ECO:0000313" key="7">
    <source>
        <dbReference type="Proteomes" id="UP000004662"/>
    </source>
</evidence>
<keyword evidence="2 4" id="KW-0238">DNA-binding</keyword>
<name>G7Q9H3_9BACT</name>
<dbReference type="PROSITE" id="PS50977">
    <property type="entry name" value="HTH_TETR_2"/>
    <property type="match status" value="1"/>
</dbReference>
<protein>
    <submittedName>
        <fullName evidence="6">Regulatory protein TetR</fullName>
    </submittedName>
</protein>
<dbReference type="InterPro" id="IPR036271">
    <property type="entry name" value="Tet_transcr_reg_TetR-rel_C_sf"/>
</dbReference>
<dbReference type="Gene3D" id="1.10.357.10">
    <property type="entry name" value="Tetracycline Repressor, domain 2"/>
    <property type="match status" value="1"/>
</dbReference>
<gene>
    <name evidence="6" type="ORF">DFW101_2609</name>
</gene>
<dbReference type="InterPro" id="IPR009057">
    <property type="entry name" value="Homeodomain-like_sf"/>
</dbReference>
<evidence type="ECO:0000259" key="5">
    <source>
        <dbReference type="PROSITE" id="PS50977"/>
    </source>
</evidence>
<dbReference type="Proteomes" id="UP000004662">
    <property type="component" value="Chromosome"/>
</dbReference>
<reference evidence="7" key="1">
    <citation type="journal article" date="2015" name="Genome Announc.">
        <title>High-Quality Draft Genome Sequence of Desulfovibrio carbinoliphilus FW-101-2B, an Organic Acid-Oxidizing Sulfate-Reducing Bacterium Isolated from Uranium(VI)-Contaminated Groundwater.</title>
        <authorList>
            <person name="Ramsay B.D."/>
            <person name="Hwang C."/>
            <person name="Woo H.L."/>
            <person name="Carroll S.L."/>
            <person name="Lucas S."/>
            <person name="Han J."/>
            <person name="Lapidus A.L."/>
            <person name="Cheng J.F."/>
            <person name="Goodwin L.A."/>
            <person name="Pitluck S."/>
            <person name="Peters L."/>
            <person name="Chertkov O."/>
            <person name="Held B."/>
            <person name="Detter J.C."/>
            <person name="Han C.S."/>
            <person name="Tapia R."/>
            <person name="Land M.L."/>
            <person name="Hauser L.J."/>
            <person name="Kyrpides N.C."/>
            <person name="Ivanova N.N."/>
            <person name="Mikhailova N."/>
            <person name="Pagani I."/>
            <person name="Woyke T."/>
            <person name="Arkin A.P."/>
            <person name="Dehal P."/>
            <person name="Chivian D."/>
            <person name="Criddle C.S."/>
            <person name="Wu W."/>
            <person name="Chakraborty R."/>
            <person name="Hazen T.C."/>
            <person name="Fields M.W."/>
        </authorList>
    </citation>
    <scope>NUCLEOTIDE SEQUENCE [LARGE SCALE GENOMIC DNA]</scope>
    <source>
        <strain evidence="7">FW-101-2B</strain>
    </source>
</reference>
<proteinExistence type="predicted"/>
<dbReference type="PRINTS" id="PR00455">
    <property type="entry name" value="HTHTETR"/>
</dbReference>
<dbReference type="SUPFAM" id="SSF46689">
    <property type="entry name" value="Homeodomain-like"/>
    <property type="match status" value="1"/>
</dbReference>
<accession>G7Q9H3</accession>
<dbReference type="Pfam" id="PF00440">
    <property type="entry name" value="TetR_N"/>
    <property type="match status" value="1"/>
</dbReference>
<feature type="DNA-binding region" description="H-T-H motif" evidence="4">
    <location>
        <begin position="25"/>
        <end position="44"/>
    </location>
</feature>
<dbReference type="AlphaFoldDB" id="G7Q9H3"/>